<protein>
    <submittedName>
        <fullName evidence="1">Uncharacterized protein</fullName>
    </submittedName>
</protein>
<evidence type="ECO:0000313" key="1">
    <source>
        <dbReference type="EMBL" id="PWG61607.1"/>
    </source>
</evidence>
<reference evidence="1 2" key="1">
    <citation type="submission" date="2018-05" db="EMBL/GenBank/DDBJ databases">
        <title>Spiribacter halobius sp. nov., a moderately halophilic bacterium isolated from marine solar saltern.</title>
        <authorList>
            <person name="Zheng W.-S."/>
            <person name="Lu D.-C."/>
            <person name="Du Z.-J."/>
        </authorList>
    </citation>
    <scope>NUCLEOTIDE SEQUENCE [LARGE SCALE GENOMIC DNA]</scope>
    <source>
        <strain evidence="1 2">E85</strain>
    </source>
</reference>
<sequence>MARLARPSCGGTVMRARRFKALMASLADITEAQPGELRQGLGEAHEQRQSILVIEEALPIGCHHCASERAVRNGTRLGIRRWLCPECGRSGTATTVCAHNAEPLFTDSTFGNHFSRASVNFHGSGVQRQ</sequence>
<proteinExistence type="predicted"/>
<comment type="caution">
    <text evidence="1">The sequence shown here is derived from an EMBL/GenBank/DDBJ whole genome shotgun (WGS) entry which is preliminary data.</text>
</comment>
<accession>A0A2U2MXR4</accession>
<name>A0A2U2MXR4_9GAMM</name>
<evidence type="ECO:0000313" key="2">
    <source>
        <dbReference type="Proteomes" id="UP000245474"/>
    </source>
</evidence>
<dbReference type="AlphaFoldDB" id="A0A2U2MXR4"/>
<dbReference type="Proteomes" id="UP000245474">
    <property type="component" value="Unassembled WGS sequence"/>
</dbReference>
<organism evidence="1 2">
    <name type="scientific">Sediminicurvatus halobius</name>
    <dbReference type="NCBI Taxonomy" id="2182432"/>
    <lineage>
        <taxon>Bacteria</taxon>
        <taxon>Pseudomonadati</taxon>
        <taxon>Pseudomonadota</taxon>
        <taxon>Gammaproteobacteria</taxon>
        <taxon>Chromatiales</taxon>
        <taxon>Ectothiorhodospiraceae</taxon>
        <taxon>Sediminicurvatus</taxon>
    </lineage>
</organism>
<keyword evidence="2" id="KW-1185">Reference proteome</keyword>
<dbReference type="EMBL" id="QFFI01000030">
    <property type="protein sequence ID" value="PWG61607.1"/>
    <property type="molecule type" value="Genomic_DNA"/>
</dbReference>
<gene>
    <name evidence="1" type="ORF">DEM34_15570</name>
</gene>